<organism evidence="20 21">
    <name type="scientific">Peribacillus glennii</name>
    <dbReference type="NCBI Taxonomy" id="2303991"/>
    <lineage>
        <taxon>Bacteria</taxon>
        <taxon>Bacillati</taxon>
        <taxon>Bacillota</taxon>
        <taxon>Bacilli</taxon>
        <taxon>Bacillales</taxon>
        <taxon>Bacillaceae</taxon>
        <taxon>Peribacillus</taxon>
    </lineage>
</organism>
<dbReference type="InterPro" id="IPR003856">
    <property type="entry name" value="LPS_length_determ_N"/>
</dbReference>
<dbReference type="InterPro" id="IPR050445">
    <property type="entry name" value="Bact_polysacc_biosynth/exp"/>
</dbReference>
<evidence type="ECO:0000259" key="18">
    <source>
        <dbReference type="Pfam" id="PF02706"/>
    </source>
</evidence>
<evidence type="ECO:0000256" key="15">
    <source>
        <dbReference type="ARBA" id="ARBA00023137"/>
    </source>
</evidence>
<evidence type="ECO:0000256" key="2">
    <source>
        <dbReference type="ARBA" id="ARBA00006683"/>
    </source>
</evidence>
<keyword evidence="10" id="KW-0547">Nucleotide-binding</keyword>
<dbReference type="RefSeq" id="WP_117321059.1">
    <property type="nucleotide sequence ID" value="NZ_QVTD01000003.1"/>
</dbReference>
<gene>
    <name evidence="20" type="ORF">D0466_02885</name>
</gene>
<keyword evidence="8 20" id="KW-0808">Transferase</keyword>
<protein>
    <recommendedName>
        <fullName evidence="5">non-specific protein-tyrosine kinase</fullName>
        <ecNumber evidence="5">2.7.10.2</ecNumber>
    </recommendedName>
</protein>
<feature type="transmembrane region" description="Helical" evidence="17">
    <location>
        <begin position="175"/>
        <end position="195"/>
    </location>
</feature>
<feature type="domain" description="Polysaccharide chain length determinant N-terminal" evidence="18">
    <location>
        <begin position="5"/>
        <end position="91"/>
    </location>
</feature>
<proteinExistence type="inferred from homology"/>
<evidence type="ECO:0000256" key="16">
    <source>
        <dbReference type="ARBA" id="ARBA00051245"/>
    </source>
</evidence>
<dbReference type="SUPFAM" id="SSF52540">
    <property type="entry name" value="P-loop containing nucleoside triphosphate hydrolases"/>
    <property type="match status" value="1"/>
</dbReference>
<dbReference type="GO" id="GO:0042802">
    <property type="term" value="F:identical protein binding"/>
    <property type="evidence" value="ECO:0007669"/>
    <property type="project" value="UniProtKB-ARBA"/>
</dbReference>
<dbReference type="InterPro" id="IPR005702">
    <property type="entry name" value="Wzc-like_C"/>
</dbReference>
<dbReference type="FunFam" id="3.40.50.300:FF:000527">
    <property type="entry name" value="Tyrosine-protein kinase etk"/>
    <property type="match status" value="1"/>
</dbReference>
<dbReference type="Proteomes" id="UP000262939">
    <property type="component" value="Unassembled WGS sequence"/>
</dbReference>
<evidence type="ECO:0000256" key="1">
    <source>
        <dbReference type="ARBA" id="ARBA00004429"/>
    </source>
</evidence>
<dbReference type="AlphaFoldDB" id="A0A372LEY5"/>
<comment type="similarity">
    <text evidence="4">Belongs to the etk/wzc family.</text>
</comment>
<dbReference type="NCBIfam" id="TIGR01007">
    <property type="entry name" value="eps_fam"/>
    <property type="match status" value="1"/>
</dbReference>
<comment type="similarity">
    <text evidence="2">Belongs to the CpsC/CapA family.</text>
</comment>
<evidence type="ECO:0000313" key="21">
    <source>
        <dbReference type="Proteomes" id="UP000262939"/>
    </source>
</evidence>
<keyword evidence="21" id="KW-1185">Reference proteome</keyword>
<reference evidence="20 21" key="1">
    <citation type="submission" date="2018-08" db="EMBL/GenBank/DDBJ databases">
        <title>Bacillus chawlae sp. nov., Bacillus glennii sp. nov., and Bacillus saganii sp. nov. Isolated from the Vehicle Assembly Building at Kennedy Space Center where the Viking Spacecraft were Assembled.</title>
        <authorList>
            <person name="Seuylemezian A."/>
            <person name="Vaishampayan P."/>
        </authorList>
    </citation>
    <scope>NUCLEOTIDE SEQUENCE [LARGE SCALE GENOMIC DNA]</scope>
    <source>
        <strain evidence="20 21">V44-8</strain>
    </source>
</reference>
<dbReference type="EC" id="2.7.10.2" evidence="5"/>
<evidence type="ECO:0000256" key="6">
    <source>
        <dbReference type="ARBA" id="ARBA00022475"/>
    </source>
</evidence>
<dbReference type="PANTHER" id="PTHR32309:SF13">
    <property type="entry name" value="FERRIC ENTEROBACTIN TRANSPORT PROTEIN FEPE"/>
    <property type="match status" value="1"/>
</dbReference>
<comment type="subcellular location">
    <subcellularLocation>
        <location evidence="1">Cell inner membrane</location>
        <topology evidence="1">Multi-pass membrane protein</topology>
    </subcellularLocation>
</comment>
<keyword evidence="9 17" id="KW-0812">Transmembrane</keyword>
<evidence type="ECO:0000256" key="9">
    <source>
        <dbReference type="ARBA" id="ARBA00022692"/>
    </source>
</evidence>
<evidence type="ECO:0000256" key="7">
    <source>
        <dbReference type="ARBA" id="ARBA00022519"/>
    </source>
</evidence>
<dbReference type="Gene3D" id="3.40.50.300">
    <property type="entry name" value="P-loop containing nucleotide triphosphate hydrolases"/>
    <property type="match status" value="1"/>
</dbReference>
<evidence type="ECO:0000259" key="19">
    <source>
        <dbReference type="Pfam" id="PF13614"/>
    </source>
</evidence>
<keyword evidence="15" id="KW-0829">Tyrosine-protein kinase</keyword>
<evidence type="ECO:0000256" key="10">
    <source>
        <dbReference type="ARBA" id="ARBA00022741"/>
    </source>
</evidence>
<evidence type="ECO:0000256" key="5">
    <source>
        <dbReference type="ARBA" id="ARBA00011903"/>
    </source>
</evidence>
<keyword evidence="6" id="KW-1003">Cell membrane</keyword>
<evidence type="ECO:0000256" key="11">
    <source>
        <dbReference type="ARBA" id="ARBA00022777"/>
    </source>
</evidence>
<dbReference type="GO" id="GO:0004715">
    <property type="term" value="F:non-membrane spanning protein tyrosine kinase activity"/>
    <property type="evidence" value="ECO:0007669"/>
    <property type="project" value="UniProtKB-EC"/>
</dbReference>
<dbReference type="CDD" id="cd05387">
    <property type="entry name" value="BY-kinase"/>
    <property type="match status" value="1"/>
</dbReference>
<dbReference type="OrthoDB" id="9794577at2"/>
<evidence type="ECO:0000256" key="14">
    <source>
        <dbReference type="ARBA" id="ARBA00023136"/>
    </source>
</evidence>
<dbReference type="InterPro" id="IPR025669">
    <property type="entry name" value="AAA_dom"/>
</dbReference>
<dbReference type="Pfam" id="PF02706">
    <property type="entry name" value="Wzz"/>
    <property type="match status" value="1"/>
</dbReference>
<comment type="catalytic activity">
    <reaction evidence="16">
        <text>L-tyrosyl-[protein] + ATP = O-phospho-L-tyrosyl-[protein] + ADP + H(+)</text>
        <dbReference type="Rhea" id="RHEA:10596"/>
        <dbReference type="Rhea" id="RHEA-COMP:10136"/>
        <dbReference type="Rhea" id="RHEA-COMP:20101"/>
        <dbReference type="ChEBI" id="CHEBI:15378"/>
        <dbReference type="ChEBI" id="CHEBI:30616"/>
        <dbReference type="ChEBI" id="CHEBI:46858"/>
        <dbReference type="ChEBI" id="CHEBI:61978"/>
        <dbReference type="ChEBI" id="CHEBI:456216"/>
        <dbReference type="EC" id="2.7.10.2"/>
    </reaction>
</comment>
<comment type="similarity">
    <text evidence="3">Belongs to the CpsD/CapB family.</text>
</comment>
<evidence type="ECO:0000256" key="8">
    <source>
        <dbReference type="ARBA" id="ARBA00022679"/>
    </source>
</evidence>
<evidence type="ECO:0000256" key="13">
    <source>
        <dbReference type="ARBA" id="ARBA00022989"/>
    </source>
</evidence>
<evidence type="ECO:0000256" key="12">
    <source>
        <dbReference type="ARBA" id="ARBA00022840"/>
    </source>
</evidence>
<dbReference type="GO" id="GO:0005524">
    <property type="term" value="F:ATP binding"/>
    <property type="evidence" value="ECO:0007669"/>
    <property type="project" value="UniProtKB-KW"/>
</dbReference>
<feature type="domain" description="AAA" evidence="19">
    <location>
        <begin position="273"/>
        <end position="393"/>
    </location>
</feature>
<dbReference type="GO" id="GO:0005886">
    <property type="term" value="C:plasma membrane"/>
    <property type="evidence" value="ECO:0007669"/>
    <property type="project" value="UniProtKB-SubCell"/>
</dbReference>
<keyword evidence="14 17" id="KW-0472">Membrane</keyword>
<dbReference type="InterPro" id="IPR027417">
    <property type="entry name" value="P-loop_NTPase"/>
</dbReference>
<sequence length="453" mass="50470">MKQAFEVKAIFSIFMNKWKLILLVVLVFTLAGGMVSFAVPPIYQAKTDILINQTMKNKDSTVLTSGEIESNLQLIETYKYILKSDRIVNKVNAVLKESYKKSDLLKKVKIESNNNTQILTVVAEEKSPKKAALLANTFASTFQKEIQTLMNFDNVHLLNDATVELDTKLVKPIPVIYFTVSFLIGLCISTMIVIIKEVYFTVLDTPQKMEKALGIPTLGTTPFIEGKTKNHTFLTDERYLKMIPQLEFSPQIIEAFRTLRANLQFIMTQQEVKTILLTSSVPGEGKSITSGNLAVIMAMDNKKTIYVDADLRKATGRMLFNTSNRKGITSFISGNSSIEEIVQETEIKNLSFIAAGPIPPNPSELLSTNMLKKLLDDLKKRFDVIIVDSPPLILADAVILSTKVDGCIFVADAFSTKQDLAVKSIEQLQKVKAPLLGSILNKSRLEGAASYYY</sequence>
<dbReference type="EMBL" id="QVTD01000003">
    <property type="protein sequence ID" value="RFU64883.1"/>
    <property type="molecule type" value="Genomic_DNA"/>
</dbReference>
<keyword evidence="12" id="KW-0067">ATP-binding</keyword>
<keyword evidence="13 17" id="KW-1133">Transmembrane helix</keyword>
<evidence type="ECO:0000256" key="3">
    <source>
        <dbReference type="ARBA" id="ARBA00007316"/>
    </source>
</evidence>
<accession>A0A372LEY5</accession>
<name>A0A372LEY5_9BACI</name>
<evidence type="ECO:0000256" key="4">
    <source>
        <dbReference type="ARBA" id="ARBA00008883"/>
    </source>
</evidence>
<dbReference type="Pfam" id="PF13614">
    <property type="entry name" value="AAA_31"/>
    <property type="match status" value="1"/>
</dbReference>
<dbReference type="PANTHER" id="PTHR32309">
    <property type="entry name" value="TYROSINE-PROTEIN KINASE"/>
    <property type="match status" value="1"/>
</dbReference>
<evidence type="ECO:0000313" key="20">
    <source>
        <dbReference type="EMBL" id="RFU64883.1"/>
    </source>
</evidence>
<keyword evidence="11 20" id="KW-0418">Kinase</keyword>
<comment type="caution">
    <text evidence="20">The sequence shown here is derived from an EMBL/GenBank/DDBJ whole genome shotgun (WGS) entry which is preliminary data.</text>
</comment>
<evidence type="ECO:0000256" key="17">
    <source>
        <dbReference type="SAM" id="Phobius"/>
    </source>
</evidence>
<keyword evidence="7" id="KW-0997">Cell inner membrane</keyword>